<evidence type="ECO:0000256" key="5">
    <source>
        <dbReference type="ARBA" id="ARBA00022989"/>
    </source>
</evidence>
<dbReference type="Proteomes" id="UP000595897">
    <property type="component" value="Chromosome"/>
</dbReference>
<evidence type="ECO:0000256" key="6">
    <source>
        <dbReference type="ARBA" id="ARBA00023136"/>
    </source>
</evidence>
<feature type="domain" description="ABC transmembrane type-1" evidence="8">
    <location>
        <begin position="78"/>
        <end position="271"/>
    </location>
</feature>
<evidence type="ECO:0000256" key="1">
    <source>
        <dbReference type="ARBA" id="ARBA00004651"/>
    </source>
</evidence>
<dbReference type="Pfam" id="PF00528">
    <property type="entry name" value="BPD_transp_1"/>
    <property type="match status" value="1"/>
</dbReference>
<evidence type="ECO:0000313" key="9">
    <source>
        <dbReference type="EMBL" id="BCN32676.1"/>
    </source>
</evidence>
<feature type="transmembrane region" description="Helical" evidence="7">
    <location>
        <begin position="246"/>
        <end position="271"/>
    </location>
</feature>
<feature type="transmembrane region" description="Helical" evidence="7">
    <location>
        <begin position="82"/>
        <end position="104"/>
    </location>
</feature>
<keyword evidence="4 7" id="KW-0812">Transmembrane</keyword>
<organism evidence="9 10">
    <name type="scientific">Anaeromicropila herbilytica</name>
    <dbReference type="NCBI Taxonomy" id="2785025"/>
    <lineage>
        <taxon>Bacteria</taxon>
        <taxon>Bacillati</taxon>
        <taxon>Bacillota</taxon>
        <taxon>Clostridia</taxon>
        <taxon>Lachnospirales</taxon>
        <taxon>Lachnospiraceae</taxon>
        <taxon>Anaeromicropila</taxon>
    </lineage>
</organism>
<dbReference type="RefSeq" id="WP_271713704.1">
    <property type="nucleotide sequence ID" value="NZ_AP024169.1"/>
</dbReference>
<feature type="transmembrane region" description="Helical" evidence="7">
    <location>
        <begin position="150"/>
        <end position="169"/>
    </location>
</feature>
<name>A0A7R7IF32_9FIRM</name>
<dbReference type="GO" id="GO:0005886">
    <property type="term" value="C:plasma membrane"/>
    <property type="evidence" value="ECO:0007669"/>
    <property type="project" value="UniProtKB-SubCell"/>
</dbReference>
<comment type="subcellular location">
    <subcellularLocation>
        <location evidence="1 7">Cell membrane</location>
        <topology evidence="1 7">Multi-pass membrane protein</topology>
    </subcellularLocation>
</comment>
<dbReference type="InterPro" id="IPR000515">
    <property type="entry name" value="MetI-like"/>
</dbReference>
<keyword evidence="6 7" id="KW-0472">Membrane</keyword>
<dbReference type="InterPro" id="IPR035906">
    <property type="entry name" value="MetI-like_sf"/>
</dbReference>
<dbReference type="PANTHER" id="PTHR43744">
    <property type="entry name" value="ABC TRANSPORTER PERMEASE PROTEIN MG189-RELATED-RELATED"/>
    <property type="match status" value="1"/>
</dbReference>
<keyword evidence="2 7" id="KW-0813">Transport</keyword>
<dbReference type="SUPFAM" id="SSF161098">
    <property type="entry name" value="MetI-like"/>
    <property type="match status" value="1"/>
</dbReference>
<dbReference type="EMBL" id="AP024169">
    <property type="protein sequence ID" value="BCN32676.1"/>
    <property type="molecule type" value="Genomic_DNA"/>
</dbReference>
<dbReference type="CDD" id="cd06261">
    <property type="entry name" value="TM_PBP2"/>
    <property type="match status" value="1"/>
</dbReference>
<reference evidence="9 10" key="1">
    <citation type="submission" date="2020-11" db="EMBL/GenBank/DDBJ databases">
        <title>Draft genome sequencing of a Lachnospiraceae strain isolated from anoxic soil subjected to BSD treatment.</title>
        <authorList>
            <person name="Uek A."/>
            <person name="Tonouchi A."/>
        </authorList>
    </citation>
    <scope>NUCLEOTIDE SEQUENCE [LARGE SCALE GENOMIC DNA]</scope>
    <source>
        <strain evidence="9 10">TB5</strain>
    </source>
</reference>
<dbReference type="GO" id="GO:0055085">
    <property type="term" value="P:transmembrane transport"/>
    <property type="evidence" value="ECO:0007669"/>
    <property type="project" value="InterPro"/>
</dbReference>
<keyword evidence="5 7" id="KW-1133">Transmembrane helix</keyword>
<dbReference type="PANTHER" id="PTHR43744:SF12">
    <property type="entry name" value="ABC TRANSPORTER PERMEASE PROTEIN MG189-RELATED"/>
    <property type="match status" value="1"/>
</dbReference>
<gene>
    <name evidence="9" type="ORF">bsdtb5_39710</name>
</gene>
<evidence type="ECO:0000256" key="2">
    <source>
        <dbReference type="ARBA" id="ARBA00022448"/>
    </source>
</evidence>
<evidence type="ECO:0000259" key="8">
    <source>
        <dbReference type="PROSITE" id="PS50928"/>
    </source>
</evidence>
<keyword evidence="3" id="KW-1003">Cell membrane</keyword>
<feature type="transmembrane region" description="Helical" evidence="7">
    <location>
        <begin position="16"/>
        <end position="38"/>
    </location>
</feature>
<evidence type="ECO:0000313" key="10">
    <source>
        <dbReference type="Proteomes" id="UP000595897"/>
    </source>
</evidence>
<protein>
    <submittedName>
        <fullName evidence="9">Sugar ABC transporter permease</fullName>
    </submittedName>
</protein>
<evidence type="ECO:0000256" key="3">
    <source>
        <dbReference type="ARBA" id="ARBA00022475"/>
    </source>
</evidence>
<sequence length="286" mass="31925">MSDNSIGGFKGKIKKICIFVVLIAVFLIYMFPFALILINSFKMKREIITSPLKLLSENGLNLENFQKAYEKMDFMKAFSNSLFITVSATLLVVLLAAMTSYYFVRINNKISKVFFALMIASMIIPFQAIMVPLVSIYGAKLGLLNHRTTLIFMHVGFAISMSVFIYHGFIKSNIPITLEEAAYLDGCTKTQTFFKIIFPLLKPTTATLVILNVLAFWNDFLLPSLVLSTEDLLTLPLSTYKFYGTYSADLGTIMAALVLTVAPILILYLFLQKYIISGVVAGAVKS</sequence>
<evidence type="ECO:0000256" key="7">
    <source>
        <dbReference type="RuleBase" id="RU363032"/>
    </source>
</evidence>
<dbReference type="Gene3D" id="1.10.3720.10">
    <property type="entry name" value="MetI-like"/>
    <property type="match status" value="1"/>
</dbReference>
<comment type="similarity">
    <text evidence="7">Belongs to the binding-protein-dependent transport system permease family.</text>
</comment>
<dbReference type="PROSITE" id="PS50928">
    <property type="entry name" value="ABC_TM1"/>
    <property type="match status" value="1"/>
</dbReference>
<keyword evidence="10" id="KW-1185">Reference proteome</keyword>
<dbReference type="KEGG" id="ahb:bsdtb5_39710"/>
<feature type="transmembrane region" description="Helical" evidence="7">
    <location>
        <begin position="113"/>
        <end position="138"/>
    </location>
</feature>
<accession>A0A7R7IF32</accession>
<dbReference type="AlphaFoldDB" id="A0A7R7IF32"/>
<proteinExistence type="inferred from homology"/>
<evidence type="ECO:0000256" key="4">
    <source>
        <dbReference type="ARBA" id="ARBA00022692"/>
    </source>
</evidence>
<feature type="transmembrane region" description="Helical" evidence="7">
    <location>
        <begin position="205"/>
        <end position="226"/>
    </location>
</feature>